<evidence type="ECO:0000313" key="1">
    <source>
        <dbReference type="EMBL" id="ODN30233.1"/>
    </source>
</evidence>
<dbReference type="AlphaFoldDB" id="A0A1E3G326"/>
<dbReference type="EMBL" id="LWAF01000009">
    <property type="protein sequence ID" value="ODN30233.1"/>
    <property type="molecule type" value="Genomic_DNA"/>
</dbReference>
<evidence type="ECO:0008006" key="3">
    <source>
        <dbReference type="Google" id="ProtNLM"/>
    </source>
</evidence>
<evidence type="ECO:0000313" key="2">
    <source>
        <dbReference type="Proteomes" id="UP000094570"/>
    </source>
</evidence>
<organism evidence="1 2">
    <name type="scientific">Fervidobacterium thailandense</name>
    <dbReference type="NCBI Taxonomy" id="1008305"/>
    <lineage>
        <taxon>Bacteria</taxon>
        <taxon>Thermotogati</taxon>
        <taxon>Thermotogota</taxon>
        <taxon>Thermotogae</taxon>
        <taxon>Thermotogales</taxon>
        <taxon>Fervidobacteriaceae</taxon>
        <taxon>Fervidobacterium</taxon>
    </lineage>
</organism>
<comment type="caution">
    <text evidence="1">The sequence shown here is derived from an EMBL/GenBank/DDBJ whole genome shotgun (WGS) entry which is preliminary data.</text>
</comment>
<sequence length="168" mass="19509">MKRYRLFLVIYLLSLIIFIFNSLGTATQRFSRKESTHTTMSPSTGMVREYWFSVRFDGRFWMVDKDARIYDLHSPEDLSFPVVVTNAKVDPEKGIVEGVKGVLPDKIPEFVFEINFEKKYLTLDNSAVVKILSLVDLRSCIKVLEVTHQYLNPKVLYLFNNGKLYKIG</sequence>
<accession>A0A1E3G326</accession>
<gene>
    <name evidence="1" type="ORF">A4H02_06645</name>
</gene>
<proteinExistence type="predicted"/>
<name>A0A1E3G326_9BACT</name>
<dbReference type="OrthoDB" id="46411at2"/>
<dbReference type="STRING" id="1008305.A4H02_06645"/>
<reference evidence="2" key="1">
    <citation type="submission" date="2016-04" db="EMBL/GenBank/DDBJ databases">
        <title>The genome sequence project of a novel Fervidobacterium isolate from a hot spring in Thailand.</title>
        <authorList>
            <person name="Gonzalez J.M."/>
            <person name="Cuecas A."/>
            <person name="Kanoksilapatham W."/>
        </authorList>
    </citation>
    <scope>NUCLEOTIDE SEQUENCE [LARGE SCALE GENOMIC DNA]</scope>
    <source>
        <strain evidence="2">FC2004</strain>
    </source>
</reference>
<dbReference type="Proteomes" id="UP000094570">
    <property type="component" value="Unassembled WGS sequence"/>
</dbReference>
<protein>
    <recommendedName>
        <fullName evidence="3">DUF4894 domain-containing protein</fullName>
    </recommendedName>
</protein>
<dbReference type="RefSeq" id="WP_069293387.1">
    <property type="nucleotide sequence ID" value="NZ_CP140110.1"/>
</dbReference>
<keyword evidence="2" id="KW-1185">Reference proteome</keyword>